<keyword evidence="1" id="KW-0812">Transmembrane</keyword>
<protein>
    <recommendedName>
        <fullName evidence="4">Subtilisin-like serine protease</fullName>
    </recommendedName>
</protein>
<keyword evidence="3" id="KW-1185">Reference proteome</keyword>
<organism evidence="2 3">
    <name type="scientific">Acrodontium crateriforme</name>
    <dbReference type="NCBI Taxonomy" id="150365"/>
    <lineage>
        <taxon>Eukaryota</taxon>
        <taxon>Fungi</taxon>
        <taxon>Dikarya</taxon>
        <taxon>Ascomycota</taxon>
        <taxon>Pezizomycotina</taxon>
        <taxon>Dothideomycetes</taxon>
        <taxon>Dothideomycetidae</taxon>
        <taxon>Mycosphaerellales</taxon>
        <taxon>Teratosphaeriaceae</taxon>
        <taxon>Acrodontium</taxon>
    </lineage>
</organism>
<keyword evidence="1" id="KW-1133">Transmembrane helix</keyword>
<evidence type="ECO:0000313" key="3">
    <source>
        <dbReference type="Proteomes" id="UP001303373"/>
    </source>
</evidence>
<dbReference type="PANTHER" id="PTHR34414">
    <property type="entry name" value="HET DOMAIN-CONTAINING PROTEIN-RELATED"/>
    <property type="match status" value="1"/>
</dbReference>
<dbReference type="Proteomes" id="UP001303373">
    <property type="component" value="Chromosome 3"/>
</dbReference>
<evidence type="ECO:0000256" key="1">
    <source>
        <dbReference type="SAM" id="Phobius"/>
    </source>
</evidence>
<reference evidence="2 3" key="1">
    <citation type="submission" date="2023-11" db="EMBL/GenBank/DDBJ databases">
        <title>An acidophilic fungus is an integral part of prey digestion in a carnivorous sundew plant.</title>
        <authorList>
            <person name="Tsai I.J."/>
        </authorList>
    </citation>
    <scope>NUCLEOTIDE SEQUENCE [LARGE SCALE GENOMIC DNA]</scope>
    <source>
        <strain evidence="2">169a</strain>
    </source>
</reference>
<dbReference type="PANTHER" id="PTHR34414:SF1">
    <property type="entry name" value="SUBTILISIN-LIKE SERINE PROTEASE"/>
    <property type="match status" value="1"/>
</dbReference>
<sequence>MALVAPPFPKSAALDNKNLVASGHTAGGNTRPTPPISPDACIPGEPCLPLDDVTVATYLHHELSTKRLDDLYPHLWAVAKRQGDHVDPLHRQVLKRRSILVSEDPGLHMVWAEGRVFFKPIPDCLVNYQFWIAYLSGAITNKPSISLQSSHVPSSQDLRLVALGFVRSYAYLIRHRSDFKVAVDNGLLPGSCTWEQWSIFLSYFRSIDDLEVAQRYRYGQIRLSRLNWASRIFRPMAKASLFYEMPHWSTRRYLEAASIPLLFIFAGISLALSAMQVMLAVSASDMGFTNLAGLQSYSRIFWGFSIAVVVFFTLCLVSLLALLFTVIGGQTVWGYLHREK</sequence>
<accession>A0AAQ3M022</accession>
<name>A0AAQ3M022_9PEZI</name>
<evidence type="ECO:0008006" key="4">
    <source>
        <dbReference type="Google" id="ProtNLM"/>
    </source>
</evidence>
<dbReference type="Pfam" id="PF20246">
    <property type="entry name" value="DUF6601"/>
    <property type="match status" value="1"/>
</dbReference>
<gene>
    <name evidence="2" type="ORF">R9X50_00195900</name>
</gene>
<evidence type="ECO:0000313" key="2">
    <source>
        <dbReference type="EMBL" id="WPG99148.1"/>
    </source>
</evidence>
<feature type="transmembrane region" description="Helical" evidence="1">
    <location>
        <begin position="301"/>
        <end position="328"/>
    </location>
</feature>
<feature type="transmembrane region" description="Helical" evidence="1">
    <location>
        <begin position="261"/>
        <end position="281"/>
    </location>
</feature>
<proteinExistence type="predicted"/>
<keyword evidence="1" id="KW-0472">Membrane</keyword>
<dbReference type="AlphaFoldDB" id="A0AAQ3M022"/>
<dbReference type="InterPro" id="IPR046536">
    <property type="entry name" value="DUF6601"/>
</dbReference>
<dbReference type="EMBL" id="CP138582">
    <property type="protein sequence ID" value="WPG99148.1"/>
    <property type="molecule type" value="Genomic_DNA"/>
</dbReference>